<dbReference type="AlphaFoldDB" id="A0A7Y6NML9"/>
<proteinExistence type="predicted"/>
<dbReference type="Proteomes" id="UP000529637">
    <property type="component" value="Unassembled WGS sequence"/>
</dbReference>
<evidence type="ECO:0000313" key="2">
    <source>
        <dbReference type="Proteomes" id="UP000529637"/>
    </source>
</evidence>
<gene>
    <name evidence="1" type="ORF">HQN59_08810</name>
</gene>
<dbReference type="EMBL" id="JABWMJ010000003">
    <property type="protein sequence ID" value="NUZ05864.1"/>
    <property type="molecule type" value="Genomic_DNA"/>
</dbReference>
<reference evidence="1 2" key="1">
    <citation type="submission" date="2020-06" db="EMBL/GenBank/DDBJ databases">
        <title>Schlegella sp. ID0723 isolated from air conditioner.</title>
        <authorList>
            <person name="Kim D.Y."/>
            <person name="Kim D.-U."/>
        </authorList>
    </citation>
    <scope>NUCLEOTIDE SEQUENCE [LARGE SCALE GENOMIC DNA]</scope>
    <source>
        <strain evidence="1 2">ID0723</strain>
    </source>
</reference>
<comment type="caution">
    <text evidence="1">The sequence shown here is derived from an EMBL/GenBank/DDBJ whole genome shotgun (WGS) entry which is preliminary data.</text>
</comment>
<dbReference type="Gene3D" id="1.25.40.380">
    <property type="entry name" value="Protein of unknown function DUF1810"/>
    <property type="match status" value="1"/>
</dbReference>
<dbReference type="InterPro" id="IPR014937">
    <property type="entry name" value="DUF1810"/>
</dbReference>
<name>A0A7Y6NML9_9BURK</name>
<sequence length="150" mass="16561">MTPDDPHDLQRFVVAQAPVHARALAELRAGRKTTHWMWFVFPQLTSLGRSATARHYGIASAAEARAYLDHALLGRRLRECVDALLALPGGSAHEIFGSPDDLKLRSSLTLFAFVAPDEQRFAAALDRFFDGAPDAATLALLREQRGRPRT</sequence>
<keyword evidence="2" id="KW-1185">Reference proteome</keyword>
<dbReference type="PIRSF" id="PIRSF008546">
    <property type="entry name" value="UCP008546"/>
    <property type="match status" value="1"/>
</dbReference>
<dbReference type="Pfam" id="PF08837">
    <property type="entry name" value="DUF1810"/>
    <property type="match status" value="1"/>
</dbReference>
<dbReference type="InterPro" id="IPR036287">
    <property type="entry name" value="Rv1873-like_sf"/>
</dbReference>
<dbReference type="SUPFAM" id="SSF140736">
    <property type="entry name" value="Rv1873-like"/>
    <property type="match status" value="1"/>
</dbReference>
<evidence type="ECO:0000313" key="1">
    <source>
        <dbReference type="EMBL" id="NUZ05864.1"/>
    </source>
</evidence>
<accession>A0A7Y6NML9</accession>
<organism evidence="1 2">
    <name type="scientific">Piscinibacter koreensis</name>
    <dbReference type="NCBI Taxonomy" id="2742824"/>
    <lineage>
        <taxon>Bacteria</taxon>
        <taxon>Pseudomonadati</taxon>
        <taxon>Pseudomonadota</taxon>
        <taxon>Betaproteobacteria</taxon>
        <taxon>Burkholderiales</taxon>
        <taxon>Sphaerotilaceae</taxon>
        <taxon>Piscinibacter</taxon>
    </lineage>
</organism>
<dbReference type="RefSeq" id="WP_176068202.1">
    <property type="nucleotide sequence ID" value="NZ_JABWMJ010000003.1"/>
</dbReference>
<protein>
    <submittedName>
        <fullName evidence="1">DUF1810 domain-containing protein</fullName>
    </submittedName>
</protein>